<dbReference type="EMBL" id="VHII01000012">
    <property type="protein sequence ID" value="KAF1382585.1"/>
    <property type="molecule type" value="Genomic_DNA"/>
</dbReference>
<keyword evidence="3" id="KW-1185">Reference proteome</keyword>
<proteinExistence type="predicted"/>
<name>A0A6A5EVX7_PERFL</name>
<accession>A0A6A5EVX7</accession>
<organism evidence="2 3">
    <name type="scientific">Perca fluviatilis</name>
    <name type="common">European perch</name>
    <dbReference type="NCBI Taxonomy" id="8168"/>
    <lineage>
        <taxon>Eukaryota</taxon>
        <taxon>Metazoa</taxon>
        <taxon>Chordata</taxon>
        <taxon>Craniata</taxon>
        <taxon>Vertebrata</taxon>
        <taxon>Euteleostomi</taxon>
        <taxon>Actinopterygii</taxon>
        <taxon>Neopterygii</taxon>
        <taxon>Teleostei</taxon>
        <taxon>Neoteleostei</taxon>
        <taxon>Acanthomorphata</taxon>
        <taxon>Eupercaria</taxon>
        <taxon>Perciformes</taxon>
        <taxon>Percoidei</taxon>
        <taxon>Percidae</taxon>
        <taxon>Percinae</taxon>
        <taxon>Perca</taxon>
    </lineage>
</organism>
<feature type="region of interest" description="Disordered" evidence="1">
    <location>
        <begin position="30"/>
        <end position="76"/>
    </location>
</feature>
<dbReference type="AlphaFoldDB" id="A0A6A5EVX7"/>
<dbReference type="Proteomes" id="UP000465112">
    <property type="component" value="Chromosome 12"/>
</dbReference>
<reference evidence="2 3" key="1">
    <citation type="submission" date="2019-06" db="EMBL/GenBank/DDBJ databases">
        <title>A chromosome-scale genome assembly of the European perch, Perca fluviatilis.</title>
        <authorList>
            <person name="Roques C."/>
            <person name="Zahm M."/>
            <person name="Cabau C."/>
            <person name="Klopp C."/>
            <person name="Bouchez O."/>
            <person name="Donnadieu C."/>
            <person name="Kuhl H."/>
            <person name="Gislard M."/>
            <person name="Guendouz S."/>
            <person name="Journot L."/>
            <person name="Haffray P."/>
            <person name="Bestin A."/>
            <person name="Morvezen R."/>
            <person name="Feron R."/>
            <person name="Wen M."/>
            <person name="Jouanno E."/>
            <person name="Herpin A."/>
            <person name="Schartl M."/>
            <person name="Postlethwait J."/>
            <person name="Schaerlinger B."/>
            <person name="Chardard D."/>
            <person name="Lecocq T."/>
            <person name="Poncet C."/>
            <person name="Jaffrelo L."/>
            <person name="Lampietro C."/>
            <person name="Guiguen Y."/>
        </authorList>
    </citation>
    <scope>NUCLEOTIDE SEQUENCE [LARGE SCALE GENOMIC DNA]</scope>
    <source>
        <tissue evidence="2">Blood</tissue>
    </source>
</reference>
<protein>
    <submittedName>
        <fullName evidence="2">Uncharacterized protein</fullName>
    </submittedName>
</protein>
<feature type="compositionally biased region" description="Polar residues" evidence="1">
    <location>
        <begin position="30"/>
        <end position="45"/>
    </location>
</feature>
<sequence>MAFAESSNINVEIALDLEPTNERERCTFRVTQGTPSPDFNTSTQELKNRKKGQDRQLDPSGEQHGIITESTALPQR</sequence>
<evidence type="ECO:0000313" key="3">
    <source>
        <dbReference type="Proteomes" id="UP000465112"/>
    </source>
</evidence>
<gene>
    <name evidence="2" type="ORF">PFLUV_G00145320</name>
</gene>
<comment type="caution">
    <text evidence="2">The sequence shown here is derived from an EMBL/GenBank/DDBJ whole genome shotgun (WGS) entry which is preliminary data.</text>
</comment>
<evidence type="ECO:0000256" key="1">
    <source>
        <dbReference type="SAM" id="MobiDB-lite"/>
    </source>
</evidence>
<evidence type="ECO:0000313" key="2">
    <source>
        <dbReference type="EMBL" id="KAF1382585.1"/>
    </source>
</evidence>